<dbReference type="AlphaFoldDB" id="A0A559TJK8"/>
<comment type="caution">
    <text evidence="2">The sequence shown here is derived from an EMBL/GenBank/DDBJ whole genome shotgun (WGS) entry which is preliminary data.</text>
</comment>
<evidence type="ECO:0000313" key="2">
    <source>
        <dbReference type="EMBL" id="TVZ74801.1"/>
    </source>
</evidence>
<keyword evidence="1" id="KW-0812">Transmembrane</keyword>
<name>A0A559TJK8_9HYPH</name>
<sequence>MTVADPRKLIEQVVTLLEEVDAIAGREFSGVGVIVSANPESLPIVALRPTSNPIDDAATATVLARISQHRHEHHDGFHVLTPDLKIKKIAQYFSPPIVPLLNIDRQKRFGGRYLAALFGSMLPSVVATGIVSRDFGLAVFQQGDEKFYRPAIESKSKSQDDPE</sequence>
<dbReference type="Proteomes" id="UP000319824">
    <property type="component" value="Unassembled WGS sequence"/>
</dbReference>
<accession>A0A559TJK8</accession>
<reference evidence="2 3" key="1">
    <citation type="submission" date="2019-06" db="EMBL/GenBank/DDBJ databases">
        <title>Pac Bio to generate improved reference genome sequences for organisms with transposon mutant libraries (support for FEBA project).</title>
        <authorList>
            <person name="Blow M."/>
        </authorList>
    </citation>
    <scope>NUCLEOTIDE SEQUENCE [LARGE SCALE GENOMIC DNA]</scope>
    <source>
        <strain evidence="2 3">USDA 1844</strain>
    </source>
</reference>
<protein>
    <submittedName>
        <fullName evidence="2">Uncharacterized protein</fullName>
    </submittedName>
</protein>
<proteinExistence type="predicted"/>
<organism evidence="2 3">
    <name type="scientific">Rhizobium mongolense USDA 1844</name>
    <dbReference type="NCBI Taxonomy" id="1079460"/>
    <lineage>
        <taxon>Bacteria</taxon>
        <taxon>Pseudomonadati</taxon>
        <taxon>Pseudomonadota</taxon>
        <taxon>Alphaproteobacteria</taxon>
        <taxon>Hyphomicrobiales</taxon>
        <taxon>Rhizobiaceae</taxon>
        <taxon>Rhizobium/Agrobacterium group</taxon>
        <taxon>Rhizobium</taxon>
    </lineage>
</organism>
<keyword evidence="1" id="KW-1133">Transmembrane helix</keyword>
<gene>
    <name evidence="2" type="ORF">BCL32_0118</name>
</gene>
<feature type="transmembrane region" description="Helical" evidence="1">
    <location>
        <begin position="113"/>
        <end position="131"/>
    </location>
</feature>
<keyword evidence="1" id="KW-0472">Membrane</keyword>
<evidence type="ECO:0000313" key="3">
    <source>
        <dbReference type="Proteomes" id="UP000319824"/>
    </source>
</evidence>
<dbReference type="EMBL" id="VISO01000001">
    <property type="protein sequence ID" value="TVZ74801.1"/>
    <property type="molecule type" value="Genomic_DNA"/>
</dbReference>
<evidence type="ECO:0000256" key="1">
    <source>
        <dbReference type="SAM" id="Phobius"/>
    </source>
</evidence>
<dbReference type="RefSeq" id="WP_022718464.1">
    <property type="nucleotide sequence ID" value="NZ_ATTQ01000025.1"/>
</dbReference>